<feature type="transmembrane region" description="Helical" evidence="2">
    <location>
        <begin position="61"/>
        <end position="83"/>
    </location>
</feature>
<feature type="compositionally biased region" description="Low complexity" evidence="1">
    <location>
        <begin position="110"/>
        <end position="119"/>
    </location>
</feature>
<evidence type="ECO:0000256" key="1">
    <source>
        <dbReference type="SAM" id="MobiDB-lite"/>
    </source>
</evidence>
<feature type="compositionally biased region" description="Polar residues" evidence="1">
    <location>
        <begin position="261"/>
        <end position="274"/>
    </location>
</feature>
<organism evidence="4 5">
    <name type="scientific">Cercospora berteroae</name>
    <dbReference type="NCBI Taxonomy" id="357750"/>
    <lineage>
        <taxon>Eukaryota</taxon>
        <taxon>Fungi</taxon>
        <taxon>Dikarya</taxon>
        <taxon>Ascomycota</taxon>
        <taxon>Pezizomycotina</taxon>
        <taxon>Dothideomycetes</taxon>
        <taxon>Dothideomycetidae</taxon>
        <taxon>Mycosphaerellales</taxon>
        <taxon>Mycosphaerellaceae</taxon>
        <taxon>Cercospora</taxon>
    </lineage>
</organism>
<feature type="chain" id="PRO_5015567469" description="DUF3824 domain-containing protein" evidence="3">
    <location>
        <begin position="26"/>
        <end position="537"/>
    </location>
</feature>
<feature type="region of interest" description="Disordered" evidence="1">
    <location>
        <begin position="468"/>
        <end position="537"/>
    </location>
</feature>
<evidence type="ECO:0008006" key="6">
    <source>
        <dbReference type="Google" id="ProtNLM"/>
    </source>
</evidence>
<feature type="signal peptide" evidence="3">
    <location>
        <begin position="1"/>
        <end position="25"/>
    </location>
</feature>
<dbReference type="OrthoDB" id="4524805at2759"/>
<keyword evidence="3" id="KW-0732">Signal</keyword>
<feature type="region of interest" description="Disordered" evidence="1">
    <location>
        <begin position="176"/>
        <end position="231"/>
    </location>
</feature>
<keyword evidence="2" id="KW-0812">Transmembrane</keyword>
<feature type="compositionally biased region" description="Basic and acidic residues" evidence="1">
    <location>
        <begin position="501"/>
        <end position="514"/>
    </location>
</feature>
<proteinExistence type="predicted"/>
<feature type="region of interest" description="Disordered" evidence="1">
    <location>
        <begin position="244"/>
        <end position="342"/>
    </location>
</feature>
<feature type="region of interest" description="Disordered" evidence="1">
    <location>
        <begin position="357"/>
        <end position="404"/>
    </location>
</feature>
<feature type="compositionally biased region" description="Low complexity" evidence="1">
    <location>
        <begin position="209"/>
        <end position="226"/>
    </location>
</feature>
<dbReference type="AlphaFoldDB" id="A0A2S6CMY2"/>
<keyword evidence="2" id="KW-1133">Transmembrane helix</keyword>
<feature type="compositionally biased region" description="Low complexity" evidence="1">
    <location>
        <begin position="369"/>
        <end position="387"/>
    </location>
</feature>
<reference evidence="5" key="1">
    <citation type="journal article" date="2017" name="bioRxiv">
        <title>Conservation of a gene cluster reveals novel cercosporin biosynthetic mechanisms and extends production to the genus Colletotrichum.</title>
        <authorList>
            <person name="de Jonge R."/>
            <person name="Ebert M.K."/>
            <person name="Huitt-Roehl C.R."/>
            <person name="Pal P."/>
            <person name="Suttle J.C."/>
            <person name="Spanner R.E."/>
            <person name="Neubauer J.D."/>
            <person name="Jurick W.M.II."/>
            <person name="Stott K.A."/>
            <person name="Secor G.A."/>
            <person name="Thomma B.P.H.J."/>
            <person name="Van de Peer Y."/>
            <person name="Townsend C.A."/>
            <person name="Bolton M.D."/>
        </authorList>
    </citation>
    <scope>NUCLEOTIDE SEQUENCE [LARGE SCALE GENOMIC DNA]</scope>
    <source>
        <strain evidence="5">CBS538.71</strain>
    </source>
</reference>
<feature type="compositionally biased region" description="Basic and acidic residues" evidence="1">
    <location>
        <begin position="244"/>
        <end position="260"/>
    </location>
</feature>
<sequence>MARGGIPYLSYTALVLLSRASGTSAGLWDVDIDLGPAPPAESGPAFSAHASRNRDILPYQIIGIVGAYVGSVLILGTLLLTLGRRMRTAAQTMPEKPVEMVKPAHKQFDPSPMSPSGSSKGWFGRKTRSVRSGRSNVGSPGMHSVASFDQSVVDRDKRRRDEELAQIYGQVLDFDDARTQRPGIDAQPGAPSAYGRERPILPALKRVQSSEPVPRSPLSPRSPTSPYYAVAPPKDLLAQLSPRYKSDEPRSPTLENHEVRTASSGSGKTINSSPGKLRKNIERLKISAPVQVLRDNEDGARTPLSPKIYDNPGPPPEPPSARTVETYPYTPTTPGTAVSYPFPEDLEDYEEVRQLPQAHPQRTRGYTNGSQPPQSPASPGLPSSPAQFKVGSPPRRGNTPVGNVSRPLALRQFNEQQRQDVMQQSQLNLASPTANLFPMSPTAPWNTRPAQLGALKSPAIQTTVLSTPGTLRLGPQTAQDRPYSPFFPGVYTTPVSPHFTTRAERKQKEKENKSVRGVITEEDQVPDEEDLWRDGYR</sequence>
<feature type="compositionally biased region" description="Acidic residues" evidence="1">
    <location>
        <begin position="520"/>
        <end position="531"/>
    </location>
</feature>
<feature type="compositionally biased region" description="Low complexity" evidence="1">
    <location>
        <begin position="326"/>
        <end position="336"/>
    </location>
</feature>
<name>A0A2S6CMY2_9PEZI</name>
<keyword evidence="2" id="KW-0472">Membrane</keyword>
<accession>A0A2S6CMY2</accession>
<feature type="region of interest" description="Disordered" evidence="1">
    <location>
        <begin position="106"/>
        <end position="144"/>
    </location>
</feature>
<protein>
    <recommendedName>
        <fullName evidence="6">DUF3824 domain-containing protein</fullName>
    </recommendedName>
</protein>
<evidence type="ECO:0000256" key="2">
    <source>
        <dbReference type="SAM" id="Phobius"/>
    </source>
</evidence>
<evidence type="ECO:0000313" key="5">
    <source>
        <dbReference type="Proteomes" id="UP000237631"/>
    </source>
</evidence>
<comment type="caution">
    <text evidence="4">The sequence shown here is derived from an EMBL/GenBank/DDBJ whole genome shotgun (WGS) entry which is preliminary data.</text>
</comment>
<gene>
    <name evidence="4" type="ORF">CBER1_07403</name>
</gene>
<dbReference type="EMBL" id="PNEN01000156">
    <property type="protein sequence ID" value="PPJ61084.1"/>
    <property type="molecule type" value="Genomic_DNA"/>
</dbReference>
<keyword evidence="5" id="KW-1185">Reference proteome</keyword>
<evidence type="ECO:0000256" key="3">
    <source>
        <dbReference type="SAM" id="SignalP"/>
    </source>
</evidence>
<dbReference type="Proteomes" id="UP000237631">
    <property type="component" value="Unassembled WGS sequence"/>
</dbReference>
<evidence type="ECO:0000313" key="4">
    <source>
        <dbReference type="EMBL" id="PPJ61084.1"/>
    </source>
</evidence>